<dbReference type="InterPro" id="IPR011006">
    <property type="entry name" value="CheY-like_superfamily"/>
</dbReference>
<dbReference type="PROSITE" id="PS50110">
    <property type="entry name" value="RESPONSE_REGULATORY"/>
    <property type="match status" value="1"/>
</dbReference>
<keyword evidence="1" id="KW-0597">Phosphoprotein</keyword>
<keyword evidence="4" id="KW-1185">Reference proteome</keyword>
<name>A0A849W1Y2_9HYPH</name>
<protein>
    <submittedName>
        <fullName evidence="3">Response regulator</fullName>
    </submittedName>
</protein>
<dbReference type="EMBL" id="JABUMX010000009">
    <property type="protein sequence ID" value="NTS34013.1"/>
    <property type="molecule type" value="Genomic_DNA"/>
</dbReference>
<evidence type="ECO:0000313" key="3">
    <source>
        <dbReference type="EMBL" id="NTS34013.1"/>
    </source>
</evidence>
<reference evidence="3 4" key="1">
    <citation type="submission" date="2020-05" db="EMBL/GenBank/DDBJ databases">
        <authorList>
            <person name="Kim M.K."/>
        </authorList>
    </citation>
    <scope>NUCLEOTIDE SEQUENCE [LARGE SCALE GENOMIC DNA]</scope>
    <source>
        <strain evidence="3 4">BT25</strain>
    </source>
</reference>
<evidence type="ECO:0000256" key="1">
    <source>
        <dbReference type="PROSITE-ProRule" id="PRU00169"/>
    </source>
</evidence>
<dbReference type="GO" id="GO:0000160">
    <property type="term" value="P:phosphorelay signal transduction system"/>
    <property type="evidence" value="ECO:0007669"/>
    <property type="project" value="InterPro"/>
</dbReference>
<dbReference type="Gene3D" id="3.40.50.2300">
    <property type="match status" value="1"/>
</dbReference>
<organism evidence="3 4">
    <name type="scientific">Phyllobacterium pellucidum</name>
    <dbReference type="NCBI Taxonomy" id="2740464"/>
    <lineage>
        <taxon>Bacteria</taxon>
        <taxon>Pseudomonadati</taxon>
        <taxon>Pseudomonadota</taxon>
        <taxon>Alphaproteobacteria</taxon>
        <taxon>Hyphomicrobiales</taxon>
        <taxon>Phyllobacteriaceae</taxon>
        <taxon>Phyllobacterium</taxon>
    </lineage>
</organism>
<sequence length="98" mass="10647">MMIQEMLEDLGFEVPDVASTLSEGISLVETGSYEAAILDVSLQGENSFPIASLLAEKGIPFAFSSGFSLEDIAPEFADRPLLRKPYQFNELEGILAAF</sequence>
<comment type="caution">
    <text evidence="3">The sequence shown here is derived from an EMBL/GenBank/DDBJ whole genome shotgun (WGS) entry which is preliminary data.</text>
</comment>
<dbReference type="Proteomes" id="UP000550508">
    <property type="component" value="Unassembled WGS sequence"/>
</dbReference>
<dbReference type="AlphaFoldDB" id="A0A849W1Y2"/>
<feature type="domain" description="Response regulatory" evidence="2">
    <location>
        <begin position="1"/>
        <end position="98"/>
    </location>
</feature>
<proteinExistence type="predicted"/>
<evidence type="ECO:0000259" key="2">
    <source>
        <dbReference type="PROSITE" id="PS50110"/>
    </source>
</evidence>
<accession>A0A849W1Y2</accession>
<gene>
    <name evidence="3" type="ORF">HQ945_22395</name>
</gene>
<evidence type="ECO:0000313" key="4">
    <source>
        <dbReference type="Proteomes" id="UP000550508"/>
    </source>
</evidence>
<feature type="modified residue" description="4-aspartylphosphate" evidence="1">
    <location>
        <position position="39"/>
    </location>
</feature>
<dbReference type="InterPro" id="IPR001789">
    <property type="entry name" value="Sig_transdc_resp-reg_receiver"/>
</dbReference>
<dbReference type="SUPFAM" id="SSF52172">
    <property type="entry name" value="CheY-like"/>
    <property type="match status" value="1"/>
</dbReference>